<dbReference type="OrthoDB" id="422217at2"/>
<evidence type="ECO:0000313" key="2">
    <source>
        <dbReference type="EMBL" id="PQO36130.1"/>
    </source>
</evidence>
<dbReference type="Pfam" id="PF09346">
    <property type="entry name" value="SMI1_KNR4"/>
    <property type="match status" value="1"/>
</dbReference>
<dbReference type="EMBL" id="PUHY01000006">
    <property type="protein sequence ID" value="PQO36130.1"/>
    <property type="molecule type" value="Genomic_DNA"/>
</dbReference>
<dbReference type="AlphaFoldDB" id="A0A2S8FVQ4"/>
<reference evidence="2 3" key="1">
    <citation type="submission" date="2018-02" db="EMBL/GenBank/DDBJ databases">
        <title>Comparative genomes isolates from brazilian mangrove.</title>
        <authorList>
            <person name="Araujo J.E."/>
            <person name="Taketani R.G."/>
            <person name="Silva M.C.P."/>
            <person name="Loureco M.V."/>
            <person name="Andreote F.D."/>
        </authorList>
    </citation>
    <scope>NUCLEOTIDE SEQUENCE [LARGE SCALE GENOMIC DNA]</scope>
    <source>
        <strain evidence="2 3">Hex-1 MGV</strain>
    </source>
</reference>
<name>A0A2S8FVQ4_9BACT</name>
<comment type="caution">
    <text evidence="2">The sequence shown here is derived from an EMBL/GenBank/DDBJ whole genome shotgun (WGS) entry which is preliminary data.</text>
</comment>
<organism evidence="2 3">
    <name type="scientific">Blastopirellula marina</name>
    <dbReference type="NCBI Taxonomy" id="124"/>
    <lineage>
        <taxon>Bacteria</taxon>
        <taxon>Pseudomonadati</taxon>
        <taxon>Planctomycetota</taxon>
        <taxon>Planctomycetia</taxon>
        <taxon>Pirellulales</taxon>
        <taxon>Pirellulaceae</taxon>
        <taxon>Blastopirellula</taxon>
    </lineage>
</organism>
<gene>
    <name evidence="2" type="ORF">C5Y83_09435</name>
</gene>
<feature type="domain" description="Knr4/Smi1-like" evidence="1">
    <location>
        <begin position="37"/>
        <end position="156"/>
    </location>
</feature>
<dbReference type="InterPro" id="IPR018958">
    <property type="entry name" value="Knr4/Smi1-like_dom"/>
</dbReference>
<dbReference type="RefSeq" id="WP_105329419.1">
    <property type="nucleotide sequence ID" value="NZ_PUHY01000006.1"/>
</dbReference>
<dbReference type="InterPro" id="IPR037883">
    <property type="entry name" value="Knr4/Smi1-like_sf"/>
</dbReference>
<evidence type="ECO:0000313" key="3">
    <source>
        <dbReference type="Proteomes" id="UP000238322"/>
    </source>
</evidence>
<dbReference type="SUPFAM" id="SSF160631">
    <property type="entry name" value="SMI1/KNR4-like"/>
    <property type="match status" value="1"/>
</dbReference>
<dbReference type="Gene3D" id="3.40.1580.10">
    <property type="entry name" value="SMI1/KNR4-like"/>
    <property type="match status" value="1"/>
</dbReference>
<evidence type="ECO:0000259" key="1">
    <source>
        <dbReference type="Pfam" id="PF09346"/>
    </source>
</evidence>
<accession>A0A2S8FVQ4</accession>
<dbReference type="Proteomes" id="UP000238322">
    <property type="component" value="Unassembled WGS sequence"/>
</dbReference>
<sequence length="174" mass="19605">MIVDWRKEISIAFLVKQRVAELDTEGLWSFHFPEVAATELEIKVAEESLGERIAAGYRAFLSFANGWQGILHATDIFGTIDLTCGEKLRKANELLESLEDLRPLCGLSLNEVMPIGVSQDDIDVIAIGRQNSSKPGEVFWLAGQLIDSYPDFDEFFLAMVDYNRDQARSFEEGR</sequence>
<proteinExistence type="predicted"/>
<protein>
    <recommendedName>
        <fullName evidence="1">Knr4/Smi1-like domain-containing protein</fullName>
    </recommendedName>
</protein>